<evidence type="ECO:0000259" key="11">
    <source>
        <dbReference type="Pfam" id="PF20671"/>
    </source>
</evidence>
<dbReference type="GO" id="GO:0005801">
    <property type="term" value="C:cis-Golgi network"/>
    <property type="evidence" value="ECO:0007669"/>
    <property type="project" value="InterPro"/>
</dbReference>
<feature type="domain" description="Conserved oligomeric Golgi complex subunit 3 C-terminal" evidence="11">
    <location>
        <begin position="268"/>
        <end position="603"/>
    </location>
</feature>
<protein>
    <recommendedName>
        <fullName evidence="3">Conserved oligomeric Golgi complex subunit 3</fullName>
    </recommendedName>
    <alternativeName>
        <fullName evidence="8">Component of oligomeric Golgi complex 3</fullName>
    </alternativeName>
</protein>
<keyword evidence="4" id="KW-0813">Transport</keyword>
<keyword evidence="6" id="KW-0333">Golgi apparatus</keyword>
<dbReference type="InterPro" id="IPR048685">
    <property type="entry name" value="COG3_C"/>
</dbReference>
<dbReference type="GO" id="GO:0007030">
    <property type="term" value="P:Golgi organization"/>
    <property type="evidence" value="ECO:0007669"/>
    <property type="project" value="TreeGrafter"/>
</dbReference>
<feature type="domain" description="Conserved oligomeric Golgi complex subunit 3 N-terminal" evidence="10">
    <location>
        <begin position="105"/>
        <end position="247"/>
    </location>
</feature>
<dbReference type="Pfam" id="PF04136">
    <property type="entry name" value="COG3_N"/>
    <property type="match status" value="1"/>
</dbReference>
<dbReference type="GO" id="GO:0017119">
    <property type="term" value="C:Golgi transport complex"/>
    <property type="evidence" value="ECO:0007669"/>
    <property type="project" value="TreeGrafter"/>
</dbReference>
<keyword evidence="7" id="KW-0472">Membrane</keyword>
<organism evidence="12 13">
    <name type="scientific">Suhomyces tanzawaensis NRRL Y-17324</name>
    <dbReference type="NCBI Taxonomy" id="984487"/>
    <lineage>
        <taxon>Eukaryota</taxon>
        <taxon>Fungi</taxon>
        <taxon>Dikarya</taxon>
        <taxon>Ascomycota</taxon>
        <taxon>Saccharomycotina</taxon>
        <taxon>Pichiomycetes</taxon>
        <taxon>Debaryomycetaceae</taxon>
        <taxon>Suhomyces</taxon>
    </lineage>
</organism>
<sequence>MTRTRSKSIIQKISKDTPHYAENLDFGEKKSVGNRPRSSSLDIQRPPVKISSITPTYPFSDKEKASLWSNYINSFNYDCLLDPEHILAVNELETDEFYNFQDICKYNQLQVMEYITETDEVMDLVESLTLKYDQIASETIDFDTESSKLLNSQMTYTTKFRQIEEYLKHFENLDAITRHLSKPGYNLVNQRREFFRTEILSQLDQSLLFFKEHPDFKEVELYNSRFRQCMTRALTLVKNFVVSEIKKLSEAVNKSLSSENGSSISIDLLVYNEFNSYLKENGTQFSELINEITSRIAGHQEYQGLINDVLNEYFQVRLHLLQIYFSKNTYLQNLLKTNISSKDLVQSCQDQISFFKKVSEKEYILFKNFFGVEGPIDSEFYHFSRNLLDPLYDSLRHITLRETNISNLCQLTTLLQKYYEFEEQEETLIDVDNPLGQRQDVSINFGELFEPILHDVQSRLIFRIQNYVDEKLMKYIPKPEDLQLGRRRRSTPATEDNSVPINPLDVDYPENLFPEVYLPLGKALTLLSNIYELINSVVFDDLAHYIVHACIILLKGEFYKLSLTHLGLVDTKLHYLKNLIILKGQINNFDIQYIRTDYTIDFTSGISEVWTILRNGEFNLNDNGLIDLVKKSAPKIISDMIDANYEIESELNNAVNDFIKECTNSISEPITLNDKDTLTESVDRSIKFKDNLIIKIPNIYKQIKIFINDDNIIKFLMGTLSELVVSTYENFYKYVLDNADKIDQDTREHLDEIQEVETVFGFINDLISQLYEQDQEVVFNEDILLDGGELPLKSSLQE</sequence>
<proteinExistence type="inferred from homology"/>
<gene>
    <name evidence="12" type="ORF">CANTADRAFT_49337</name>
</gene>
<evidence type="ECO:0000256" key="9">
    <source>
        <dbReference type="SAM" id="MobiDB-lite"/>
    </source>
</evidence>
<dbReference type="GO" id="GO:0000139">
    <property type="term" value="C:Golgi membrane"/>
    <property type="evidence" value="ECO:0007669"/>
    <property type="project" value="UniProtKB-SubCell"/>
</dbReference>
<comment type="similarity">
    <text evidence="2">Belongs to the COG3 family.</text>
</comment>
<evidence type="ECO:0000256" key="7">
    <source>
        <dbReference type="ARBA" id="ARBA00023136"/>
    </source>
</evidence>
<dbReference type="EMBL" id="KV453911">
    <property type="protein sequence ID" value="ODV80415.1"/>
    <property type="molecule type" value="Genomic_DNA"/>
</dbReference>
<accession>A0A1E4SLP5</accession>
<dbReference type="PANTHER" id="PTHR13302">
    <property type="entry name" value="CONSERVED OLIGOMERIC GOLGI COMPLEX COMPONENT 3"/>
    <property type="match status" value="1"/>
</dbReference>
<comment type="subcellular location">
    <subcellularLocation>
        <location evidence="1">Golgi apparatus membrane</location>
        <topology evidence="1">Peripheral membrane protein</topology>
    </subcellularLocation>
</comment>
<keyword evidence="5" id="KW-0653">Protein transport</keyword>
<feature type="region of interest" description="Disordered" evidence="9">
    <location>
        <begin position="24"/>
        <end position="43"/>
    </location>
</feature>
<dbReference type="GeneID" id="30983830"/>
<dbReference type="Proteomes" id="UP000094285">
    <property type="component" value="Unassembled WGS sequence"/>
</dbReference>
<dbReference type="GO" id="GO:0032258">
    <property type="term" value="P:cytoplasm to vacuole targeting by the Cvt pathway"/>
    <property type="evidence" value="ECO:0007669"/>
    <property type="project" value="TreeGrafter"/>
</dbReference>
<dbReference type="GO" id="GO:0006914">
    <property type="term" value="P:autophagy"/>
    <property type="evidence" value="ECO:0007669"/>
    <property type="project" value="TreeGrafter"/>
</dbReference>
<reference evidence="13" key="1">
    <citation type="submission" date="2016-05" db="EMBL/GenBank/DDBJ databases">
        <title>Comparative genomics of biotechnologically important yeasts.</title>
        <authorList>
            <consortium name="DOE Joint Genome Institute"/>
            <person name="Riley R."/>
            <person name="Haridas S."/>
            <person name="Wolfe K.H."/>
            <person name="Lopes M.R."/>
            <person name="Hittinger C.T."/>
            <person name="Goker M."/>
            <person name="Salamov A."/>
            <person name="Wisecaver J."/>
            <person name="Long T.M."/>
            <person name="Aerts A.L."/>
            <person name="Barry K."/>
            <person name="Choi C."/>
            <person name="Clum A."/>
            <person name="Coughlan A.Y."/>
            <person name="Deshpande S."/>
            <person name="Douglass A.P."/>
            <person name="Hanson S.J."/>
            <person name="Klenk H.-P."/>
            <person name="Labutti K."/>
            <person name="Lapidus A."/>
            <person name="Lindquist E."/>
            <person name="Lipzen A."/>
            <person name="Meier-Kolthoff J.P."/>
            <person name="Ohm R.A."/>
            <person name="Otillar R.P."/>
            <person name="Pangilinan J."/>
            <person name="Peng Y."/>
            <person name="Rokas A."/>
            <person name="Rosa C.A."/>
            <person name="Scheuner C."/>
            <person name="Sibirny A.A."/>
            <person name="Slot J.C."/>
            <person name="Stielow J.B."/>
            <person name="Sun H."/>
            <person name="Kurtzman C.P."/>
            <person name="Blackwell M."/>
            <person name="Grigoriev I.V."/>
            <person name="Jeffries T.W."/>
        </authorList>
    </citation>
    <scope>NUCLEOTIDE SEQUENCE [LARGE SCALE GENOMIC DNA]</scope>
    <source>
        <strain evidence="13">NRRL Y-17324</strain>
    </source>
</reference>
<evidence type="ECO:0000256" key="6">
    <source>
        <dbReference type="ARBA" id="ARBA00023034"/>
    </source>
</evidence>
<evidence type="ECO:0000256" key="3">
    <source>
        <dbReference type="ARBA" id="ARBA00020976"/>
    </source>
</evidence>
<evidence type="ECO:0000256" key="4">
    <source>
        <dbReference type="ARBA" id="ARBA00022448"/>
    </source>
</evidence>
<evidence type="ECO:0000256" key="2">
    <source>
        <dbReference type="ARBA" id="ARBA00009936"/>
    </source>
</evidence>
<dbReference type="STRING" id="984487.A0A1E4SLP5"/>
<evidence type="ECO:0000256" key="5">
    <source>
        <dbReference type="ARBA" id="ARBA00022927"/>
    </source>
</evidence>
<dbReference type="OrthoDB" id="296793at2759"/>
<dbReference type="RefSeq" id="XP_020065537.1">
    <property type="nucleotide sequence ID" value="XM_020209694.1"/>
</dbReference>
<dbReference type="InterPro" id="IPR048320">
    <property type="entry name" value="COG3_N"/>
</dbReference>
<dbReference type="AlphaFoldDB" id="A0A1E4SLP5"/>
<evidence type="ECO:0000313" key="12">
    <source>
        <dbReference type="EMBL" id="ODV80415.1"/>
    </source>
</evidence>
<evidence type="ECO:0000256" key="1">
    <source>
        <dbReference type="ARBA" id="ARBA00004395"/>
    </source>
</evidence>
<evidence type="ECO:0000313" key="13">
    <source>
        <dbReference type="Proteomes" id="UP000094285"/>
    </source>
</evidence>
<dbReference type="GO" id="GO:0006891">
    <property type="term" value="P:intra-Golgi vesicle-mediated transport"/>
    <property type="evidence" value="ECO:0007669"/>
    <property type="project" value="TreeGrafter"/>
</dbReference>
<evidence type="ECO:0000256" key="8">
    <source>
        <dbReference type="ARBA" id="ARBA00031339"/>
    </source>
</evidence>
<keyword evidence="13" id="KW-1185">Reference proteome</keyword>
<dbReference type="PANTHER" id="PTHR13302:SF8">
    <property type="entry name" value="CONSERVED OLIGOMERIC GOLGI COMPLEX SUBUNIT 3"/>
    <property type="match status" value="1"/>
</dbReference>
<dbReference type="Pfam" id="PF20671">
    <property type="entry name" value="COG3_C"/>
    <property type="match status" value="1"/>
</dbReference>
<evidence type="ECO:0000259" key="10">
    <source>
        <dbReference type="Pfam" id="PF04136"/>
    </source>
</evidence>
<name>A0A1E4SLP5_9ASCO</name>
<dbReference type="InterPro" id="IPR007265">
    <property type="entry name" value="COG_su3"/>
</dbReference>